<evidence type="ECO:0000313" key="1">
    <source>
        <dbReference type="EnsemblPlants" id="Pp3c2_17640V3.3"/>
    </source>
</evidence>
<dbReference type="EnsemblPlants" id="Pp3c2_17640V3.3">
    <property type="protein sequence ID" value="Pp3c2_17640V3.3"/>
    <property type="gene ID" value="Pp3c2_17640"/>
</dbReference>
<reference evidence="1 2" key="1">
    <citation type="journal article" date="2008" name="Science">
        <title>The Physcomitrella genome reveals evolutionary insights into the conquest of land by plants.</title>
        <authorList>
            <person name="Rensing S."/>
            <person name="Lang D."/>
            <person name="Zimmer A."/>
            <person name="Terry A."/>
            <person name="Salamov A."/>
            <person name="Shapiro H."/>
            <person name="Nishiyama T."/>
            <person name="Perroud P.-F."/>
            <person name="Lindquist E."/>
            <person name="Kamisugi Y."/>
            <person name="Tanahashi T."/>
            <person name="Sakakibara K."/>
            <person name="Fujita T."/>
            <person name="Oishi K."/>
            <person name="Shin-I T."/>
            <person name="Kuroki Y."/>
            <person name="Toyoda A."/>
            <person name="Suzuki Y."/>
            <person name="Hashimoto A."/>
            <person name="Yamaguchi K."/>
            <person name="Sugano A."/>
            <person name="Kohara Y."/>
            <person name="Fujiyama A."/>
            <person name="Anterola A."/>
            <person name="Aoki S."/>
            <person name="Ashton N."/>
            <person name="Barbazuk W.B."/>
            <person name="Barker E."/>
            <person name="Bennetzen J."/>
            <person name="Bezanilla M."/>
            <person name="Blankenship R."/>
            <person name="Cho S.H."/>
            <person name="Dutcher S."/>
            <person name="Estelle M."/>
            <person name="Fawcett J.A."/>
            <person name="Gundlach H."/>
            <person name="Hanada K."/>
            <person name="Heyl A."/>
            <person name="Hicks K.A."/>
            <person name="Hugh J."/>
            <person name="Lohr M."/>
            <person name="Mayer K."/>
            <person name="Melkozernov A."/>
            <person name="Murata T."/>
            <person name="Nelson D."/>
            <person name="Pils B."/>
            <person name="Prigge M."/>
            <person name="Reiss B."/>
            <person name="Renner T."/>
            <person name="Rombauts S."/>
            <person name="Rushton P."/>
            <person name="Sanderfoot A."/>
            <person name="Schween G."/>
            <person name="Shiu S.-H."/>
            <person name="Stueber K."/>
            <person name="Theodoulou F.L."/>
            <person name="Tu H."/>
            <person name="Van de Peer Y."/>
            <person name="Verrier P.J."/>
            <person name="Waters E."/>
            <person name="Wood A."/>
            <person name="Yang L."/>
            <person name="Cove D."/>
            <person name="Cuming A."/>
            <person name="Hasebe M."/>
            <person name="Lucas S."/>
            <person name="Mishler D.B."/>
            <person name="Reski R."/>
            <person name="Grigoriev I."/>
            <person name="Quatrano R.S."/>
            <person name="Boore J.L."/>
        </authorList>
    </citation>
    <scope>NUCLEOTIDE SEQUENCE [LARGE SCALE GENOMIC DNA]</scope>
    <source>
        <strain evidence="1 2">cv. Gransden 2004</strain>
    </source>
</reference>
<organism evidence="1 2">
    <name type="scientific">Physcomitrium patens</name>
    <name type="common">Spreading-leaved earth moss</name>
    <name type="synonym">Physcomitrella patens</name>
    <dbReference type="NCBI Taxonomy" id="3218"/>
    <lineage>
        <taxon>Eukaryota</taxon>
        <taxon>Viridiplantae</taxon>
        <taxon>Streptophyta</taxon>
        <taxon>Embryophyta</taxon>
        <taxon>Bryophyta</taxon>
        <taxon>Bryophytina</taxon>
        <taxon>Bryopsida</taxon>
        <taxon>Funariidae</taxon>
        <taxon>Funariales</taxon>
        <taxon>Funariaceae</taxon>
        <taxon>Physcomitrium</taxon>
    </lineage>
</organism>
<sequence length="101" mass="11042">MKVHEVIEVPPHFYGGYLCDNLMSLCDNLMSLCDNLMSLRKQMSLLRFPSCFTASSLNTGRLEGGSAGYTVGLENVSAFGLVSNFITLDVDSGLFGFNFNT</sequence>
<evidence type="ECO:0000313" key="2">
    <source>
        <dbReference type="Proteomes" id="UP000006727"/>
    </source>
</evidence>
<dbReference type="Proteomes" id="UP000006727">
    <property type="component" value="Chromosome 2"/>
</dbReference>
<dbReference type="EMBL" id="ABEU02000002">
    <property type="status" value="NOT_ANNOTATED_CDS"/>
    <property type="molecule type" value="Genomic_DNA"/>
</dbReference>
<proteinExistence type="predicted"/>
<keyword evidence="2" id="KW-1185">Reference proteome</keyword>
<reference evidence="1 2" key="2">
    <citation type="journal article" date="2018" name="Plant J.">
        <title>The Physcomitrella patens chromosome-scale assembly reveals moss genome structure and evolution.</title>
        <authorList>
            <person name="Lang D."/>
            <person name="Ullrich K.K."/>
            <person name="Murat F."/>
            <person name="Fuchs J."/>
            <person name="Jenkins J."/>
            <person name="Haas F.B."/>
            <person name="Piednoel M."/>
            <person name="Gundlach H."/>
            <person name="Van Bel M."/>
            <person name="Meyberg R."/>
            <person name="Vives C."/>
            <person name="Morata J."/>
            <person name="Symeonidi A."/>
            <person name="Hiss M."/>
            <person name="Muchero W."/>
            <person name="Kamisugi Y."/>
            <person name="Saleh O."/>
            <person name="Blanc G."/>
            <person name="Decker E.L."/>
            <person name="van Gessel N."/>
            <person name="Grimwood J."/>
            <person name="Hayes R.D."/>
            <person name="Graham S.W."/>
            <person name="Gunter L.E."/>
            <person name="McDaniel S.F."/>
            <person name="Hoernstein S.N.W."/>
            <person name="Larsson A."/>
            <person name="Li F.W."/>
            <person name="Perroud P.F."/>
            <person name="Phillips J."/>
            <person name="Ranjan P."/>
            <person name="Rokshar D.S."/>
            <person name="Rothfels C.J."/>
            <person name="Schneider L."/>
            <person name="Shu S."/>
            <person name="Stevenson D.W."/>
            <person name="Thummler F."/>
            <person name="Tillich M."/>
            <person name="Villarreal Aguilar J.C."/>
            <person name="Widiez T."/>
            <person name="Wong G.K."/>
            <person name="Wymore A."/>
            <person name="Zhang Y."/>
            <person name="Zimmer A.D."/>
            <person name="Quatrano R.S."/>
            <person name="Mayer K.F.X."/>
            <person name="Goodstein D."/>
            <person name="Casacuberta J.M."/>
            <person name="Vandepoele K."/>
            <person name="Reski R."/>
            <person name="Cuming A.C."/>
            <person name="Tuskan G.A."/>
            <person name="Maumus F."/>
            <person name="Salse J."/>
            <person name="Schmutz J."/>
            <person name="Rensing S.A."/>
        </authorList>
    </citation>
    <scope>NUCLEOTIDE SEQUENCE [LARGE SCALE GENOMIC DNA]</scope>
    <source>
        <strain evidence="1 2">cv. Gransden 2004</strain>
    </source>
</reference>
<reference evidence="1" key="3">
    <citation type="submission" date="2020-12" db="UniProtKB">
        <authorList>
            <consortium name="EnsemblPlants"/>
        </authorList>
    </citation>
    <scope>IDENTIFICATION</scope>
</reference>
<name>A0A7I4FK33_PHYPA</name>
<protein>
    <submittedName>
        <fullName evidence="1">Uncharacterized protein</fullName>
    </submittedName>
</protein>
<dbReference type="AlphaFoldDB" id="A0A7I4FK33"/>
<dbReference type="Gramene" id="Pp3c2_17640V3.3">
    <property type="protein sequence ID" value="Pp3c2_17640V3.3"/>
    <property type="gene ID" value="Pp3c2_17640"/>
</dbReference>
<gene>
    <name evidence="1" type="primary">LOC112275507</name>
</gene>
<accession>A0A7I4FK33</accession>